<dbReference type="Proteomes" id="UP000644693">
    <property type="component" value="Unassembled WGS sequence"/>
</dbReference>
<dbReference type="PROSITE" id="PS00737">
    <property type="entry name" value="THIOLASE_2"/>
    <property type="match status" value="1"/>
</dbReference>
<dbReference type="InterPro" id="IPR020615">
    <property type="entry name" value="Thiolase_acyl_enz_int_AS"/>
</dbReference>
<dbReference type="InterPro" id="IPR002155">
    <property type="entry name" value="Thiolase"/>
</dbReference>
<reference evidence="7" key="2">
    <citation type="submission" date="2020-09" db="EMBL/GenBank/DDBJ databases">
        <authorList>
            <person name="Sun Q."/>
            <person name="Kim S."/>
        </authorList>
    </citation>
    <scope>NUCLEOTIDE SEQUENCE</scope>
    <source>
        <strain evidence="7">KCTC 23430</strain>
    </source>
</reference>
<dbReference type="GO" id="GO:0003988">
    <property type="term" value="F:acetyl-CoA C-acyltransferase activity"/>
    <property type="evidence" value="ECO:0007669"/>
    <property type="project" value="UniProtKB-ARBA"/>
</dbReference>
<dbReference type="InterPro" id="IPR020617">
    <property type="entry name" value="Thiolase_C"/>
</dbReference>
<dbReference type="PIRSF" id="PIRSF000429">
    <property type="entry name" value="Ac-CoA_Ac_transf"/>
    <property type="match status" value="1"/>
</dbReference>
<dbReference type="InterPro" id="IPR016039">
    <property type="entry name" value="Thiolase-like"/>
</dbReference>
<organism evidence="7 8">
    <name type="scientific">Parahalioglobus pacificus</name>
    <dbReference type="NCBI Taxonomy" id="930806"/>
    <lineage>
        <taxon>Bacteria</taxon>
        <taxon>Pseudomonadati</taxon>
        <taxon>Pseudomonadota</taxon>
        <taxon>Gammaproteobacteria</taxon>
        <taxon>Cellvibrionales</taxon>
        <taxon>Halieaceae</taxon>
        <taxon>Parahalioglobus</taxon>
    </lineage>
</organism>
<evidence type="ECO:0000256" key="3">
    <source>
        <dbReference type="ARBA" id="ARBA00023315"/>
    </source>
</evidence>
<sequence length="398" mass="41618">MQDVYLYDAIRSARTKAKDSGGLHSLTPPELLAQLYRHLEQRIQLQPHRVSEVILGCVTQQGEQAANIAKTSALHAGWPASVAGLTVNRFCSSSIDAIALAAMKVATGHSRCIVAGGIEMMSRVPLLADKARVFADPGYAVANQMLLMGSGADLIATRGDMSREAVDAVALRSQQRAAEAQAKGYFTSIVPITTDAGVVDTDECIRADMTAQRLAALPPAFAKLGEAYADKVQLAAYGELEQIRHVHTAGNSPAMCDAASVVVLGDAALGEQLGIAPRAKLVASATACGEPLEVLAGCIDASRTVLARAHVTTDDIQLFEIHEAFAATSIKVEREMGLEDKPVNVNGGVIALGHPMGATGAIMTGTLLDEMNRRDLELGLVAASGAAGSGSALILQRC</sequence>
<evidence type="ECO:0000256" key="2">
    <source>
        <dbReference type="ARBA" id="ARBA00022679"/>
    </source>
</evidence>
<protein>
    <submittedName>
        <fullName evidence="7">Acetyl-CoA acetyltransferase</fullName>
    </submittedName>
</protein>
<dbReference type="PANTHER" id="PTHR43365">
    <property type="entry name" value="BLR7806 PROTEIN"/>
    <property type="match status" value="1"/>
</dbReference>
<dbReference type="RefSeq" id="WP_189477977.1">
    <property type="nucleotide sequence ID" value="NZ_BMYM01000002.1"/>
</dbReference>
<evidence type="ECO:0000313" key="8">
    <source>
        <dbReference type="Proteomes" id="UP000644693"/>
    </source>
</evidence>
<comment type="caution">
    <text evidence="7">The sequence shown here is derived from an EMBL/GenBank/DDBJ whole genome shotgun (WGS) entry which is preliminary data.</text>
</comment>
<evidence type="ECO:0000313" key="7">
    <source>
        <dbReference type="EMBL" id="GHD35913.1"/>
    </source>
</evidence>
<reference evidence="7" key="1">
    <citation type="journal article" date="2014" name="Int. J. Syst. Evol. Microbiol.">
        <title>Complete genome sequence of Corynebacterium casei LMG S-19264T (=DSM 44701T), isolated from a smear-ripened cheese.</title>
        <authorList>
            <consortium name="US DOE Joint Genome Institute (JGI-PGF)"/>
            <person name="Walter F."/>
            <person name="Albersmeier A."/>
            <person name="Kalinowski J."/>
            <person name="Ruckert C."/>
        </authorList>
    </citation>
    <scope>NUCLEOTIDE SEQUENCE</scope>
    <source>
        <strain evidence="7">KCTC 23430</strain>
    </source>
</reference>
<dbReference type="Pfam" id="PF02803">
    <property type="entry name" value="Thiolase_C"/>
    <property type="match status" value="1"/>
</dbReference>
<dbReference type="InterPro" id="IPR020613">
    <property type="entry name" value="Thiolase_CS"/>
</dbReference>
<keyword evidence="8" id="KW-1185">Reference proteome</keyword>
<comment type="similarity">
    <text evidence="1 4">Belongs to the thiolase-like superfamily. Thiolase family.</text>
</comment>
<gene>
    <name evidence="7" type="ORF">GCM10007053_23450</name>
</gene>
<dbReference type="SUPFAM" id="SSF53901">
    <property type="entry name" value="Thiolase-like"/>
    <property type="match status" value="2"/>
</dbReference>
<evidence type="ECO:0000259" key="5">
    <source>
        <dbReference type="Pfam" id="PF00108"/>
    </source>
</evidence>
<evidence type="ECO:0000256" key="1">
    <source>
        <dbReference type="ARBA" id="ARBA00010982"/>
    </source>
</evidence>
<dbReference type="PANTHER" id="PTHR43365:SF1">
    <property type="entry name" value="ACETYL-COA C-ACYLTRANSFERASE"/>
    <property type="match status" value="1"/>
</dbReference>
<evidence type="ECO:0000256" key="4">
    <source>
        <dbReference type="RuleBase" id="RU003557"/>
    </source>
</evidence>
<dbReference type="NCBIfam" id="TIGR01930">
    <property type="entry name" value="AcCoA-C-Actrans"/>
    <property type="match status" value="1"/>
</dbReference>
<dbReference type="Gene3D" id="3.40.47.10">
    <property type="match status" value="2"/>
</dbReference>
<dbReference type="EMBL" id="BMYM01000002">
    <property type="protein sequence ID" value="GHD35913.1"/>
    <property type="molecule type" value="Genomic_DNA"/>
</dbReference>
<feature type="domain" description="Thiolase C-terminal" evidence="6">
    <location>
        <begin position="277"/>
        <end position="397"/>
    </location>
</feature>
<name>A0A918XK84_9GAMM</name>
<accession>A0A918XK84</accession>
<dbReference type="Pfam" id="PF00108">
    <property type="entry name" value="Thiolase_N"/>
    <property type="match status" value="1"/>
</dbReference>
<proteinExistence type="inferred from homology"/>
<keyword evidence="2 4" id="KW-0808">Transferase</keyword>
<evidence type="ECO:0000259" key="6">
    <source>
        <dbReference type="Pfam" id="PF02803"/>
    </source>
</evidence>
<dbReference type="PROSITE" id="PS00098">
    <property type="entry name" value="THIOLASE_1"/>
    <property type="match status" value="1"/>
</dbReference>
<dbReference type="AlphaFoldDB" id="A0A918XK84"/>
<feature type="domain" description="Thiolase N-terminal" evidence="5">
    <location>
        <begin position="10"/>
        <end position="228"/>
    </location>
</feature>
<keyword evidence="3 4" id="KW-0012">Acyltransferase</keyword>
<dbReference type="InterPro" id="IPR020616">
    <property type="entry name" value="Thiolase_N"/>
</dbReference>
<dbReference type="CDD" id="cd00751">
    <property type="entry name" value="thiolase"/>
    <property type="match status" value="1"/>
</dbReference>